<feature type="chain" id="PRO_5020593705" description="Lipoprotein" evidence="1">
    <location>
        <begin position="26"/>
        <end position="180"/>
    </location>
</feature>
<comment type="caution">
    <text evidence="2">The sequence shown here is derived from an EMBL/GenBank/DDBJ whole genome shotgun (WGS) entry which is preliminary data.</text>
</comment>
<evidence type="ECO:0000313" key="3">
    <source>
        <dbReference type="Proteomes" id="UP000294513"/>
    </source>
</evidence>
<organism evidence="2 3">
    <name type="scientific">Actinomadura rubrisoli</name>
    <dbReference type="NCBI Taxonomy" id="2530368"/>
    <lineage>
        <taxon>Bacteria</taxon>
        <taxon>Bacillati</taxon>
        <taxon>Actinomycetota</taxon>
        <taxon>Actinomycetes</taxon>
        <taxon>Streptosporangiales</taxon>
        <taxon>Thermomonosporaceae</taxon>
        <taxon>Actinomadura</taxon>
    </lineage>
</organism>
<keyword evidence="1" id="KW-0732">Signal</keyword>
<gene>
    <name evidence="2" type="ORF">E1298_08700</name>
</gene>
<name>A0A4R5C6M8_9ACTN</name>
<evidence type="ECO:0000256" key="1">
    <source>
        <dbReference type="SAM" id="SignalP"/>
    </source>
</evidence>
<keyword evidence="3" id="KW-1185">Reference proteome</keyword>
<dbReference type="EMBL" id="SMKU01000027">
    <property type="protein sequence ID" value="TDD93720.1"/>
    <property type="molecule type" value="Genomic_DNA"/>
</dbReference>
<evidence type="ECO:0008006" key="4">
    <source>
        <dbReference type="Google" id="ProtNLM"/>
    </source>
</evidence>
<accession>A0A4R5C6M8</accession>
<reference evidence="2 3" key="1">
    <citation type="submission" date="2019-03" db="EMBL/GenBank/DDBJ databases">
        <title>Draft genome sequences of novel Actinobacteria.</title>
        <authorList>
            <person name="Sahin N."/>
            <person name="Ay H."/>
            <person name="Saygin H."/>
        </authorList>
    </citation>
    <scope>NUCLEOTIDE SEQUENCE [LARGE SCALE GENOMIC DNA]</scope>
    <source>
        <strain evidence="2 3">H3C3</strain>
    </source>
</reference>
<dbReference type="AlphaFoldDB" id="A0A4R5C6M8"/>
<proteinExistence type="predicted"/>
<protein>
    <recommendedName>
        <fullName evidence="4">Lipoprotein</fullName>
    </recommendedName>
</protein>
<dbReference type="RefSeq" id="WP_131890845.1">
    <property type="nucleotide sequence ID" value="NZ_SMKU01000027.1"/>
</dbReference>
<sequence>MVRQWTRAGLAVAVAGCTLLPSASAFRDAAPTLDADTTRQLTVAAGTLLDRRSQALVQQRHGDRRPPAEILGVRISPRVAGVQERAVRELETRNRAPVEGGPAYTGARTRLDGGKAVRTGDRITLEAVEHTEVRYDSGKLTQSVRRRFEFRARGEEITLVGEHVLDPAARPVNDPDLPAR</sequence>
<dbReference type="OrthoDB" id="3481018at2"/>
<evidence type="ECO:0000313" key="2">
    <source>
        <dbReference type="EMBL" id="TDD93720.1"/>
    </source>
</evidence>
<dbReference type="Proteomes" id="UP000294513">
    <property type="component" value="Unassembled WGS sequence"/>
</dbReference>
<feature type="signal peptide" evidence="1">
    <location>
        <begin position="1"/>
        <end position="25"/>
    </location>
</feature>